<dbReference type="Pfam" id="PF10672">
    <property type="entry name" value="Methyltrans_SAM"/>
    <property type="match status" value="1"/>
</dbReference>
<dbReference type="InterPro" id="IPR015947">
    <property type="entry name" value="PUA-like_sf"/>
</dbReference>
<dbReference type="Gene3D" id="3.30.750.80">
    <property type="entry name" value="RNA methyltransferase domain (HRMD) like"/>
    <property type="match status" value="1"/>
</dbReference>
<dbReference type="InterPro" id="IPR029063">
    <property type="entry name" value="SAM-dependent_MTases_sf"/>
</dbReference>
<sequence length="404" mass="45300">MSATHHYPVLRLRPKEDRRLRAGHLWIYSNEIDVTKTPLHGMIPGSVCRIEDAQGKAIGLAHINPHTLLCGRLLSRDPHLLIDEAFYQERLHQALRMREKFFSAPFYRLVHGEGDGLPGLIIDRYEDTLVMQPGSLGMDRDIALVANALQALLHPTGILLKAGGAARRLEGLEDRVEVLFGQVPERLQIWENDCLFEMDPRGGQKTGWFYDHRANRRRLLSYAPGRRVLDCFAYLGAFSIPLAKAGALEVTAVDSSAPALALLEENAQRNAVAPIRMMHDDAMEALARLRDRGEQFDLIVLDPPALIKSKKDFKEGSIAYRRFNDLAMRLLAPGGILFTASCSHHLNRETLLGQIAFGAQRGDYAIIGEGTQDMDHPIHPAVPESSYLKGFYVHRRELIADEPE</sequence>
<dbReference type="InterPro" id="IPR019614">
    <property type="entry name" value="SAM-dep_methyl-trfase"/>
</dbReference>
<comment type="subcellular location">
    <subcellularLocation>
        <location evidence="1">Cytoplasm</location>
    </subcellularLocation>
</comment>
<evidence type="ECO:0000259" key="7">
    <source>
        <dbReference type="Pfam" id="PF10672"/>
    </source>
</evidence>
<evidence type="ECO:0000256" key="3">
    <source>
        <dbReference type="ARBA" id="ARBA00022603"/>
    </source>
</evidence>
<keyword evidence="4 9" id="KW-0808">Transferase</keyword>
<evidence type="ECO:0000256" key="6">
    <source>
        <dbReference type="ARBA" id="ARBA00038091"/>
    </source>
</evidence>
<comment type="caution">
    <text evidence="9">The sequence shown here is derived from an EMBL/GenBank/DDBJ whole genome shotgun (WGS) entry which is preliminary data.</text>
</comment>
<dbReference type="Gene3D" id="3.40.50.150">
    <property type="entry name" value="Vaccinia Virus protein VP39"/>
    <property type="match status" value="1"/>
</dbReference>
<dbReference type="Proteomes" id="UP000094893">
    <property type="component" value="Unassembled WGS sequence"/>
</dbReference>
<evidence type="ECO:0000313" key="12">
    <source>
        <dbReference type="Proteomes" id="UP000095008"/>
    </source>
</evidence>
<organism evidence="9 11">
    <name type="scientific">Acidithiobacillus thiooxidans</name>
    <name type="common">Thiobacillus thiooxidans</name>
    <dbReference type="NCBI Taxonomy" id="930"/>
    <lineage>
        <taxon>Bacteria</taxon>
        <taxon>Pseudomonadati</taxon>
        <taxon>Pseudomonadota</taxon>
        <taxon>Acidithiobacillia</taxon>
        <taxon>Acidithiobacillales</taxon>
        <taxon>Acidithiobacillaceae</taxon>
        <taxon>Acidithiobacillus</taxon>
    </lineage>
</organism>
<dbReference type="GO" id="GO:0032259">
    <property type="term" value="P:methylation"/>
    <property type="evidence" value="ECO:0007669"/>
    <property type="project" value="UniProtKB-KW"/>
</dbReference>
<dbReference type="InterPro" id="IPR041532">
    <property type="entry name" value="RlmI-like_PUA"/>
</dbReference>
<dbReference type="EMBL" id="LWRY01000044">
    <property type="protein sequence ID" value="OCX74261.1"/>
    <property type="molecule type" value="Genomic_DNA"/>
</dbReference>
<evidence type="ECO:0000313" key="9">
    <source>
        <dbReference type="EMBL" id="OCX71693.1"/>
    </source>
</evidence>
<evidence type="ECO:0000256" key="4">
    <source>
        <dbReference type="ARBA" id="ARBA00022679"/>
    </source>
</evidence>
<dbReference type="GO" id="GO:0005737">
    <property type="term" value="C:cytoplasm"/>
    <property type="evidence" value="ECO:0007669"/>
    <property type="project" value="UniProtKB-SubCell"/>
</dbReference>
<feature type="domain" description="RlmI-like PUA" evidence="8">
    <location>
        <begin position="10"/>
        <end position="76"/>
    </location>
</feature>
<keyword evidence="5" id="KW-0949">S-adenosyl-L-methionine</keyword>
<dbReference type="Proteomes" id="UP000095008">
    <property type="component" value="Unassembled WGS sequence"/>
</dbReference>
<dbReference type="eggNOG" id="COG1092">
    <property type="taxonomic scope" value="Bacteria"/>
</dbReference>
<feature type="domain" description="S-adenosylmethionine-dependent methyltransferase" evidence="7">
    <location>
        <begin position="176"/>
        <end position="355"/>
    </location>
</feature>
<evidence type="ECO:0000313" key="10">
    <source>
        <dbReference type="EMBL" id="OCX74261.1"/>
    </source>
</evidence>
<evidence type="ECO:0000259" key="8">
    <source>
        <dbReference type="Pfam" id="PF17785"/>
    </source>
</evidence>
<protein>
    <submittedName>
        <fullName evidence="9">SAM-dependent methyltransferase</fullName>
    </submittedName>
</protein>
<proteinExistence type="inferred from homology"/>
<dbReference type="GO" id="GO:0008168">
    <property type="term" value="F:methyltransferase activity"/>
    <property type="evidence" value="ECO:0007669"/>
    <property type="project" value="UniProtKB-KW"/>
</dbReference>
<keyword evidence="3 9" id="KW-0489">Methyltransferase</keyword>
<gene>
    <name evidence="10" type="ORF">A6M23_06785</name>
    <name evidence="9" type="ORF">A6P07_11470</name>
</gene>
<evidence type="ECO:0000256" key="2">
    <source>
        <dbReference type="ARBA" id="ARBA00022490"/>
    </source>
</evidence>
<dbReference type="PANTHER" id="PTHR42873">
    <property type="entry name" value="RIBOSOMAL RNA LARGE SUBUNIT METHYLTRANSFERASE"/>
    <property type="match status" value="1"/>
</dbReference>
<evidence type="ECO:0000256" key="5">
    <source>
        <dbReference type="ARBA" id="ARBA00022691"/>
    </source>
</evidence>
<evidence type="ECO:0000256" key="1">
    <source>
        <dbReference type="ARBA" id="ARBA00004496"/>
    </source>
</evidence>
<dbReference type="AlphaFoldDB" id="A0A1C2IPG3"/>
<reference evidence="9 11" key="1">
    <citation type="journal article" date="2016" name="Int. J. Mol. Sci.">
        <title>Comparative genomics of the extreme acidophile Acidithiobacillus thiooxidans reveals intraspecific divergence and niche adaptation.</title>
        <authorList>
            <person name="Zhang X."/>
            <person name="Feng X."/>
            <person name="Tao J."/>
            <person name="Ma L."/>
            <person name="Xiao Y."/>
            <person name="Liang Y."/>
            <person name="Liu X."/>
            <person name="Yin H."/>
        </authorList>
    </citation>
    <scope>NUCLEOTIDE SEQUENCE [LARGE SCALE GENOMIC DNA]</scope>
    <source>
        <strain evidence="9 11">A02</strain>
        <strain evidence="10">DXS-W</strain>
    </source>
</reference>
<comment type="similarity">
    <text evidence="6">Belongs to the methyltransferase superfamily. RlmI family.</text>
</comment>
<dbReference type="RefSeq" id="WP_024892753.1">
    <property type="nucleotide sequence ID" value="NZ_LWRY01000044.1"/>
</dbReference>
<dbReference type="CDD" id="cd02440">
    <property type="entry name" value="AdoMet_MTases"/>
    <property type="match status" value="1"/>
</dbReference>
<accession>A0A1C2IPG3</accession>
<dbReference type="STRING" id="930.GCA_002079865_02174"/>
<dbReference type="GO" id="GO:0003723">
    <property type="term" value="F:RNA binding"/>
    <property type="evidence" value="ECO:0007669"/>
    <property type="project" value="InterPro"/>
</dbReference>
<name>A0A1C2IPG3_ACITH</name>
<dbReference type="OrthoDB" id="5296825at2"/>
<keyword evidence="12" id="KW-1185">Reference proteome</keyword>
<keyword evidence="2" id="KW-0963">Cytoplasm</keyword>
<dbReference type="CDD" id="cd11572">
    <property type="entry name" value="RlmI_M_like"/>
    <property type="match status" value="1"/>
</dbReference>
<dbReference type="CDD" id="cd21153">
    <property type="entry name" value="PUA_RlmI"/>
    <property type="match status" value="1"/>
</dbReference>
<dbReference type="SUPFAM" id="SSF53335">
    <property type="entry name" value="S-adenosyl-L-methionine-dependent methyltransferases"/>
    <property type="match status" value="1"/>
</dbReference>
<dbReference type="PANTHER" id="PTHR42873:SF1">
    <property type="entry name" value="S-ADENOSYLMETHIONINE-DEPENDENT METHYLTRANSFERASE DOMAIN-CONTAINING PROTEIN"/>
    <property type="match status" value="1"/>
</dbReference>
<dbReference type="SUPFAM" id="SSF88697">
    <property type="entry name" value="PUA domain-like"/>
    <property type="match status" value="1"/>
</dbReference>
<dbReference type="InterPro" id="IPR036974">
    <property type="entry name" value="PUA_sf"/>
</dbReference>
<dbReference type="EMBL" id="LWSA01000160">
    <property type="protein sequence ID" value="OCX71693.1"/>
    <property type="molecule type" value="Genomic_DNA"/>
</dbReference>
<evidence type="ECO:0000313" key="11">
    <source>
        <dbReference type="Proteomes" id="UP000094893"/>
    </source>
</evidence>
<dbReference type="Gene3D" id="2.30.130.10">
    <property type="entry name" value="PUA domain"/>
    <property type="match status" value="1"/>
</dbReference>
<dbReference type="Pfam" id="PF17785">
    <property type="entry name" value="PUA_3"/>
    <property type="match status" value="1"/>
</dbReference>